<evidence type="ECO:0000256" key="8">
    <source>
        <dbReference type="SAM" id="Coils"/>
    </source>
</evidence>
<organism evidence="11 12">
    <name type="scientific">Aphis glycines</name>
    <name type="common">Soybean aphid</name>
    <dbReference type="NCBI Taxonomy" id="307491"/>
    <lineage>
        <taxon>Eukaryota</taxon>
        <taxon>Metazoa</taxon>
        <taxon>Ecdysozoa</taxon>
        <taxon>Arthropoda</taxon>
        <taxon>Hexapoda</taxon>
        <taxon>Insecta</taxon>
        <taxon>Pterygota</taxon>
        <taxon>Neoptera</taxon>
        <taxon>Paraneoptera</taxon>
        <taxon>Hemiptera</taxon>
        <taxon>Sternorrhyncha</taxon>
        <taxon>Aphidomorpha</taxon>
        <taxon>Aphidoidea</taxon>
        <taxon>Aphididae</taxon>
        <taxon>Aphidini</taxon>
        <taxon>Aphis</taxon>
        <taxon>Aphis</taxon>
    </lineage>
</organism>
<feature type="compositionally biased region" description="Polar residues" evidence="9">
    <location>
        <begin position="43"/>
        <end position="54"/>
    </location>
</feature>
<dbReference type="InterPro" id="IPR043597">
    <property type="entry name" value="TPH_dom"/>
</dbReference>
<evidence type="ECO:0000256" key="4">
    <source>
        <dbReference type="ARBA" id="ARBA00023069"/>
    </source>
</evidence>
<comment type="caution">
    <text evidence="11">The sequence shown here is derived from an EMBL/GenBank/DDBJ whole genome shotgun (WGS) entry which is preliminary data.</text>
</comment>
<feature type="region of interest" description="Disordered" evidence="9">
    <location>
        <begin position="1"/>
        <end position="59"/>
    </location>
</feature>
<evidence type="ECO:0000256" key="2">
    <source>
        <dbReference type="ARBA" id="ARBA00022846"/>
    </source>
</evidence>
<evidence type="ECO:0000259" key="10">
    <source>
        <dbReference type="Pfam" id="PF13868"/>
    </source>
</evidence>
<dbReference type="OrthoDB" id="1902038at2759"/>
<keyword evidence="4" id="KW-0969">Cilium</keyword>
<sequence length="530" mass="62919">MSTTFSDNDVELNTSKKLEIQKPHDTPCGAILKESKDDKENQKSTITNESSKPQPRSDLDHFKLQQRICKLDKLGKSIQSLPGKRVLDKNTYERLKNASVVVTAKEKQMAIQQHIANEERLKAESEARKEHLQKFNMLTKTKGPKLAKLDEEANKKTNYLLNRAYELRQEQEYEIKQCNSLILSTKCHAIRCAQIEEKELIQKEMKQEQRRSEEIMEQQRLLAAKEYKKAVEADRLKKKLQATEIIQQMKENEITREWDAARAAEDARIRTEAAIEAQRAEVIDYKNKLIQQAEMRKEFLQINAQLKDLKTIEKELVKVEILQIQEYDRKKNEREMAYEEEVKKLKMSKEKEIAKIQANQKASQDFQAAKDELNALRTQDKVEREWRRKEREEAIRKIKQNEDLKQARTRQIEGIRESYAFEIQREKEEFDKIIKLNVEEIERTKEFDRQTKLKLDTHRKNLLKQISEKELERIKERKQYFQEGVIYQQREAAREKALRATMKKKVEGLRTYNLPTKYVQGVERQLKLKD</sequence>
<feature type="compositionally biased region" description="Basic and acidic residues" evidence="9">
    <location>
        <begin position="14"/>
        <end position="25"/>
    </location>
</feature>
<reference evidence="11 12" key="1">
    <citation type="submission" date="2019-08" db="EMBL/GenBank/DDBJ databases">
        <title>The genome of the soybean aphid Biotype 1, its phylome, world population structure and adaptation to the North American continent.</title>
        <authorList>
            <person name="Giordano R."/>
            <person name="Donthu R.K."/>
            <person name="Hernandez A.G."/>
            <person name="Wright C.L."/>
            <person name="Zimin A.V."/>
        </authorList>
    </citation>
    <scope>NUCLEOTIDE SEQUENCE [LARGE SCALE GENOMIC DNA]</scope>
    <source>
        <tissue evidence="11">Whole aphids</tissue>
    </source>
</reference>
<comment type="similarity">
    <text evidence="6">Belongs to the CFAP45 family.</text>
</comment>
<evidence type="ECO:0000256" key="1">
    <source>
        <dbReference type="ARBA" id="ARBA00004230"/>
    </source>
</evidence>
<feature type="coiled-coil region" evidence="8">
    <location>
        <begin position="198"/>
        <end position="281"/>
    </location>
</feature>
<keyword evidence="3 8" id="KW-0175">Coiled coil</keyword>
<dbReference type="PANTHER" id="PTHR15504:SF0">
    <property type="entry name" value="CILIA- AND FLAGELLA-ASSOCIATED PROTEIN 45"/>
    <property type="match status" value="1"/>
</dbReference>
<name>A0A6G0T5M0_APHGL</name>
<keyword evidence="12" id="KW-1185">Reference proteome</keyword>
<evidence type="ECO:0000313" key="11">
    <source>
        <dbReference type="EMBL" id="KAE9525211.1"/>
    </source>
</evidence>
<feature type="domain" description="Trichohyalin-plectin-homology" evidence="10">
    <location>
        <begin position="169"/>
        <end position="511"/>
    </location>
</feature>
<proteinExistence type="inferred from homology"/>
<keyword evidence="5" id="KW-0966">Cell projection</keyword>
<protein>
    <recommendedName>
        <fullName evidence="7">Cilia- and flagella-associated protein 45</fullName>
    </recommendedName>
</protein>
<accession>A0A6G0T5M0</accession>
<feature type="compositionally biased region" description="Basic and acidic residues" evidence="9">
    <location>
        <begin position="33"/>
        <end position="42"/>
    </location>
</feature>
<dbReference type="Proteomes" id="UP000475862">
    <property type="component" value="Unassembled WGS sequence"/>
</dbReference>
<evidence type="ECO:0000256" key="5">
    <source>
        <dbReference type="ARBA" id="ARBA00023273"/>
    </source>
</evidence>
<evidence type="ECO:0000256" key="6">
    <source>
        <dbReference type="ARBA" id="ARBA00034116"/>
    </source>
</evidence>
<dbReference type="EMBL" id="VYZN01000062">
    <property type="protein sequence ID" value="KAE9525211.1"/>
    <property type="molecule type" value="Genomic_DNA"/>
</dbReference>
<keyword evidence="2" id="KW-0282">Flagellum</keyword>
<dbReference type="Pfam" id="PF13868">
    <property type="entry name" value="TPH"/>
    <property type="match status" value="1"/>
</dbReference>
<evidence type="ECO:0000313" key="12">
    <source>
        <dbReference type="Proteomes" id="UP000475862"/>
    </source>
</evidence>
<comment type="subcellular location">
    <subcellularLocation>
        <location evidence="1">Cell projection</location>
        <location evidence="1">Cilium</location>
        <location evidence="1">Flagellum</location>
    </subcellularLocation>
</comment>
<evidence type="ECO:0000256" key="7">
    <source>
        <dbReference type="ARBA" id="ARBA00034142"/>
    </source>
</evidence>
<gene>
    <name evidence="11" type="ORF">AGLY_014396</name>
</gene>
<dbReference type="InterPro" id="IPR033253">
    <property type="entry name" value="CFAP45"/>
</dbReference>
<feature type="compositionally biased region" description="Polar residues" evidence="9">
    <location>
        <begin position="1"/>
        <end position="13"/>
    </location>
</feature>
<dbReference type="GO" id="GO:0031514">
    <property type="term" value="C:motile cilium"/>
    <property type="evidence" value="ECO:0007669"/>
    <property type="project" value="UniProtKB-SubCell"/>
</dbReference>
<dbReference type="AlphaFoldDB" id="A0A6G0T5M0"/>
<evidence type="ECO:0000256" key="3">
    <source>
        <dbReference type="ARBA" id="ARBA00023054"/>
    </source>
</evidence>
<evidence type="ECO:0000256" key="9">
    <source>
        <dbReference type="SAM" id="MobiDB-lite"/>
    </source>
</evidence>
<dbReference type="PANTHER" id="PTHR15504">
    <property type="entry name" value="NASOPHARYNGEAL EPITHELIUM SPECIFIC PROTEIN 1"/>
    <property type="match status" value="1"/>
</dbReference>